<feature type="compositionally biased region" description="Gly residues" evidence="1">
    <location>
        <begin position="66"/>
        <end position="77"/>
    </location>
</feature>
<name>A0A1I7XJX7_HETBA</name>
<protein>
    <submittedName>
        <fullName evidence="3">SURF6 domain-containing protein</fullName>
    </submittedName>
</protein>
<feature type="compositionally biased region" description="Polar residues" evidence="1">
    <location>
        <begin position="1"/>
        <end position="31"/>
    </location>
</feature>
<reference evidence="3" key="1">
    <citation type="submission" date="2016-11" db="UniProtKB">
        <authorList>
            <consortium name="WormBaseParasite"/>
        </authorList>
    </citation>
    <scope>IDENTIFICATION</scope>
</reference>
<feature type="region of interest" description="Disordered" evidence="1">
    <location>
        <begin position="1"/>
        <end position="78"/>
    </location>
</feature>
<organism evidence="2 3">
    <name type="scientific">Heterorhabditis bacteriophora</name>
    <name type="common">Entomopathogenic nematode worm</name>
    <dbReference type="NCBI Taxonomy" id="37862"/>
    <lineage>
        <taxon>Eukaryota</taxon>
        <taxon>Metazoa</taxon>
        <taxon>Ecdysozoa</taxon>
        <taxon>Nematoda</taxon>
        <taxon>Chromadorea</taxon>
        <taxon>Rhabditida</taxon>
        <taxon>Rhabditina</taxon>
        <taxon>Rhabditomorpha</taxon>
        <taxon>Strongyloidea</taxon>
        <taxon>Heterorhabditidae</taxon>
        <taxon>Heterorhabditis</taxon>
    </lineage>
</organism>
<proteinExistence type="predicted"/>
<sequence>MLINISTKLPPGMSSSVLASQQPGSSKQQPFDDSCFKTPLPVVRKSRRGRGGTTTNVGTTRHNGHYGQGASRGGRGGARSRIIAPVAPQPPPLKFELHDMMCPHSSTFLGALNLPKLATEQPSRLKSCKVEKWDTSSCIVEKNPHCALQTTVSEMKPVKTEMVENTPGTSKFDTEENGQIKVRLFIHLRFLHFRITCVTPNFGFFADKNSLLYYKTGLPRLSILTLQAEIGFECSVGADSSEDKVIRRTQEETDKASEDNSIGLPFVDEIVIDEFSLLLFTCPQDEQVFNRELAVVRAREEAEKKRLAAEKSARIEKLKKRIRAKKRVIEKANRIQRKRARSQKRDRTRSERKSRHDTLKQVVRDVKARGTVDKALKKQWKVLREKAKRKLDHEARKDARRAKKEKKKSRKRAKDPSKTKKLKEQVIFTA</sequence>
<feature type="compositionally biased region" description="Basic residues" evidence="1">
    <location>
        <begin position="398"/>
        <end position="413"/>
    </location>
</feature>
<dbReference type="AlphaFoldDB" id="A0A1I7XJX7"/>
<dbReference type="Proteomes" id="UP000095283">
    <property type="component" value="Unplaced"/>
</dbReference>
<keyword evidence="2" id="KW-1185">Reference proteome</keyword>
<evidence type="ECO:0000313" key="2">
    <source>
        <dbReference type="Proteomes" id="UP000095283"/>
    </source>
</evidence>
<accession>A0A1I7XJX7</accession>
<feature type="region of interest" description="Disordered" evidence="1">
    <location>
        <begin position="387"/>
        <end position="430"/>
    </location>
</feature>
<feature type="region of interest" description="Disordered" evidence="1">
    <location>
        <begin position="334"/>
        <end position="358"/>
    </location>
</feature>
<feature type="compositionally biased region" description="Basic and acidic residues" evidence="1">
    <location>
        <begin position="343"/>
        <end position="358"/>
    </location>
</feature>
<evidence type="ECO:0000313" key="3">
    <source>
        <dbReference type="WBParaSite" id="Hba_17823"/>
    </source>
</evidence>
<dbReference type="WBParaSite" id="Hba_17823">
    <property type="protein sequence ID" value="Hba_17823"/>
    <property type="gene ID" value="Hba_17823"/>
</dbReference>
<evidence type="ECO:0000256" key="1">
    <source>
        <dbReference type="SAM" id="MobiDB-lite"/>
    </source>
</evidence>
<feature type="compositionally biased region" description="Basic and acidic residues" evidence="1">
    <location>
        <begin position="414"/>
        <end position="424"/>
    </location>
</feature>